<sequence>MSQDSFNHDNSKRKFVRWRAAIIPKHHIEAIEGKIIEANSETLIMLSATALKPGSEARFMLEVFEYDGAISNKNTLDLHGKIIDNALIGHISLFRHQIQLQTPNYTQLQLLKKITA</sequence>
<dbReference type="EMBL" id="CP081150">
    <property type="protein sequence ID" value="QZA78957.1"/>
    <property type="molecule type" value="Genomic_DNA"/>
</dbReference>
<protein>
    <submittedName>
        <fullName evidence="1">Uncharacterized protein</fullName>
    </submittedName>
</protein>
<gene>
    <name evidence="1" type="ORF">K4H28_06055</name>
</gene>
<proteinExistence type="predicted"/>
<dbReference type="RefSeq" id="WP_221007476.1">
    <property type="nucleotide sequence ID" value="NZ_CP081150.1"/>
</dbReference>
<name>A0ABX8Z8P9_9NEIS</name>
<accession>A0ABX8Z8P9</accession>
<reference evidence="1 2" key="1">
    <citation type="submission" date="2021-08" db="EMBL/GenBank/DDBJ databases">
        <title>complete genome sequencing of Deefgea sp. D25.</title>
        <authorList>
            <person name="Bae J.-W."/>
            <person name="Gim D.-H."/>
        </authorList>
    </citation>
    <scope>NUCLEOTIDE SEQUENCE [LARGE SCALE GENOMIC DNA]</scope>
    <source>
        <strain evidence="1 2">D25</strain>
    </source>
</reference>
<keyword evidence="2" id="KW-1185">Reference proteome</keyword>
<organism evidence="1 2">
    <name type="scientific">Deefgea tanakiae</name>
    <dbReference type="NCBI Taxonomy" id="2865840"/>
    <lineage>
        <taxon>Bacteria</taxon>
        <taxon>Pseudomonadati</taxon>
        <taxon>Pseudomonadota</taxon>
        <taxon>Betaproteobacteria</taxon>
        <taxon>Neisseriales</taxon>
        <taxon>Chitinibacteraceae</taxon>
        <taxon>Deefgea</taxon>
    </lineage>
</organism>
<dbReference type="Proteomes" id="UP000825679">
    <property type="component" value="Chromosome"/>
</dbReference>
<evidence type="ECO:0000313" key="1">
    <source>
        <dbReference type="EMBL" id="QZA78957.1"/>
    </source>
</evidence>
<evidence type="ECO:0000313" key="2">
    <source>
        <dbReference type="Proteomes" id="UP000825679"/>
    </source>
</evidence>